<dbReference type="Pfam" id="PF20367">
    <property type="entry name" value="DUF6662"/>
    <property type="match status" value="1"/>
</dbReference>
<feature type="signal peptide" evidence="1">
    <location>
        <begin position="1"/>
        <end position="32"/>
    </location>
</feature>
<evidence type="ECO:0000313" key="2">
    <source>
        <dbReference type="EMBL" id="EDY20099.1"/>
    </source>
</evidence>
<dbReference type="AlphaFoldDB" id="B4D187"/>
<dbReference type="Proteomes" id="UP000005824">
    <property type="component" value="Unassembled WGS sequence"/>
</dbReference>
<protein>
    <submittedName>
        <fullName evidence="2">Conserved hypothetical secreted protein</fullName>
    </submittedName>
</protein>
<feature type="chain" id="PRO_5002803031" evidence="1">
    <location>
        <begin position="33"/>
        <end position="290"/>
    </location>
</feature>
<sequence length="290" mass="33103" precursor="true">MEKRFTFNHLAASGLGLAACALFAGNIPSARADENLFGFVRGAETLPKGHFDFYQTLTLRTSKDAGVYRGWDSDTELEYGFTDKFQASIALDNRYIYNRGVEDLPDANHFTFGGVESAMKYRLLSPFKDPVGLALRLEGGWLLHDEVGGLLEHEMYVAPEVILQKNFFDDTLVTELNYGVEWAWGKDPAEQYYKEFSMQGGAGVTYRFAPNWFLGVEGHVRSEWPLFNFGNFEHVVVYAGPALHYARERWWVTLSYNYQVYGHGVDESARSQTFAEETRHEIRFKVGFNF</sequence>
<dbReference type="EMBL" id="ABVL01000006">
    <property type="protein sequence ID" value="EDY20099.1"/>
    <property type="molecule type" value="Genomic_DNA"/>
</dbReference>
<dbReference type="eggNOG" id="ENOG502ZA05">
    <property type="taxonomic scope" value="Bacteria"/>
</dbReference>
<keyword evidence="3" id="KW-1185">Reference proteome</keyword>
<keyword evidence="1" id="KW-0732">Signal</keyword>
<dbReference type="PROSITE" id="PS51257">
    <property type="entry name" value="PROKAR_LIPOPROTEIN"/>
    <property type="match status" value="1"/>
</dbReference>
<proteinExistence type="predicted"/>
<dbReference type="STRING" id="497964.CfE428DRAFT_2688"/>
<organism evidence="2 3">
    <name type="scientific">Chthoniobacter flavus Ellin428</name>
    <dbReference type="NCBI Taxonomy" id="497964"/>
    <lineage>
        <taxon>Bacteria</taxon>
        <taxon>Pseudomonadati</taxon>
        <taxon>Verrucomicrobiota</taxon>
        <taxon>Spartobacteria</taxon>
        <taxon>Chthoniobacterales</taxon>
        <taxon>Chthoniobacteraceae</taxon>
        <taxon>Chthoniobacter</taxon>
    </lineage>
</organism>
<evidence type="ECO:0000256" key="1">
    <source>
        <dbReference type="SAM" id="SignalP"/>
    </source>
</evidence>
<dbReference type="RefSeq" id="WP_006980013.1">
    <property type="nucleotide sequence ID" value="NZ_ABVL01000006.1"/>
</dbReference>
<evidence type="ECO:0000313" key="3">
    <source>
        <dbReference type="Proteomes" id="UP000005824"/>
    </source>
</evidence>
<gene>
    <name evidence="2" type="ORF">CfE428DRAFT_2688</name>
</gene>
<accession>B4D187</accession>
<reference evidence="2 3" key="1">
    <citation type="journal article" date="2011" name="J. Bacteriol.">
        <title>Genome sequence of Chthoniobacter flavus Ellin428, an aerobic heterotrophic soil bacterium.</title>
        <authorList>
            <person name="Kant R."/>
            <person name="van Passel M.W."/>
            <person name="Palva A."/>
            <person name="Lucas S."/>
            <person name="Lapidus A."/>
            <person name="Glavina Del Rio T."/>
            <person name="Dalin E."/>
            <person name="Tice H."/>
            <person name="Bruce D."/>
            <person name="Goodwin L."/>
            <person name="Pitluck S."/>
            <person name="Larimer F.W."/>
            <person name="Land M.L."/>
            <person name="Hauser L."/>
            <person name="Sangwan P."/>
            <person name="de Vos W.M."/>
            <person name="Janssen P.H."/>
            <person name="Smidt H."/>
        </authorList>
    </citation>
    <scope>NUCLEOTIDE SEQUENCE [LARGE SCALE GENOMIC DNA]</scope>
    <source>
        <strain evidence="2 3">Ellin428</strain>
    </source>
</reference>
<name>B4D187_9BACT</name>
<dbReference type="InterPro" id="IPR046603">
    <property type="entry name" value="DUF6662"/>
</dbReference>
<comment type="caution">
    <text evidence="2">The sequence shown here is derived from an EMBL/GenBank/DDBJ whole genome shotgun (WGS) entry which is preliminary data.</text>
</comment>
<dbReference type="InParanoid" id="B4D187"/>